<evidence type="ECO:0000256" key="2">
    <source>
        <dbReference type="ARBA" id="ARBA00022475"/>
    </source>
</evidence>
<evidence type="ECO:0000313" key="8">
    <source>
        <dbReference type="Proteomes" id="UP000655420"/>
    </source>
</evidence>
<dbReference type="RefSeq" id="WP_200612627.1">
    <property type="nucleotide sequence ID" value="NZ_JAEHHL010000012.1"/>
</dbReference>
<evidence type="ECO:0000256" key="6">
    <source>
        <dbReference type="ARBA" id="ARBA00023315"/>
    </source>
</evidence>
<protein>
    <recommendedName>
        <fullName evidence="9">Lipid A biosynthesis acyltransferase</fullName>
    </recommendedName>
</protein>
<comment type="subcellular location">
    <subcellularLocation>
        <location evidence="1">Cell inner membrane</location>
    </subcellularLocation>
</comment>
<dbReference type="PANTHER" id="PTHR30606">
    <property type="entry name" value="LIPID A BIOSYNTHESIS LAUROYL ACYLTRANSFERASE"/>
    <property type="match status" value="1"/>
</dbReference>
<accession>A0A8J7SHN7</accession>
<evidence type="ECO:0000256" key="4">
    <source>
        <dbReference type="ARBA" id="ARBA00022679"/>
    </source>
</evidence>
<gene>
    <name evidence="7" type="ORF">H0I76_16855</name>
</gene>
<dbReference type="GO" id="GO:0005886">
    <property type="term" value="C:plasma membrane"/>
    <property type="evidence" value="ECO:0007669"/>
    <property type="project" value="UniProtKB-SubCell"/>
</dbReference>
<organism evidence="7 8">
    <name type="scientific">Thermohalobaculum xanthum</name>
    <dbReference type="NCBI Taxonomy" id="2753746"/>
    <lineage>
        <taxon>Bacteria</taxon>
        <taxon>Pseudomonadati</taxon>
        <taxon>Pseudomonadota</taxon>
        <taxon>Alphaproteobacteria</taxon>
        <taxon>Rhodobacterales</taxon>
        <taxon>Paracoccaceae</taxon>
        <taxon>Thermohalobaculum</taxon>
    </lineage>
</organism>
<name>A0A8J7SHN7_9RHOB</name>
<dbReference type="EMBL" id="JAEHHL010000012">
    <property type="protein sequence ID" value="MBK0400872.1"/>
    <property type="molecule type" value="Genomic_DNA"/>
</dbReference>
<dbReference type="CDD" id="cd07984">
    <property type="entry name" value="LPLAT_LABLAT-like"/>
    <property type="match status" value="1"/>
</dbReference>
<dbReference type="AlphaFoldDB" id="A0A8J7SHN7"/>
<evidence type="ECO:0000256" key="5">
    <source>
        <dbReference type="ARBA" id="ARBA00023136"/>
    </source>
</evidence>
<keyword evidence="5" id="KW-0472">Membrane</keyword>
<evidence type="ECO:0000256" key="3">
    <source>
        <dbReference type="ARBA" id="ARBA00022519"/>
    </source>
</evidence>
<sequence>MHAIVQNAPPQVVDPLIWLVSLYFTVFPSRAAAAGSKMYLAAALGRRPSFSDRHRQVRNFAHVVVDRVGLLSDGAAAFDLRSRNESLVASLHAQRRGAVLLGAHFGSFEAMRAFDRTLPGLSIRYLMFEDNAEMTSRMLQRINPALSRQVIPLRDGIDAMLTVCDALEEGNFVAYLGDRAHRRNMRAEVEVDFLGHRARFPRAPYMSAMLAKVPIILCFAPRVGRRAYEIEFMELHDGSPVPRRERDEKCRELAQRYADALGDMCRRHPYNWFNFFDIWR</sequence>
<dbReference type="InterPro" id="IPR004960">
    <property type="entry name" value="LipA_acyltrans"/>
</dbReference>
<evidence type="ECO:0000313" key="7">
    <source>
        <dbReference type="EMBL" id="MBK0400872.1"/>
    </source>
</evidence>
<keyword evidence="2" id="KW-1003">Cell membrane</keyword>
<keyword evidence="4" id="KW-0808">Transferase</keyword>
<dbReference type="Proteomes" id="UP000655420">
    <property type="component" value="Unassembled WGS sequence"/>
</dbReference>
<dbReference type="GO" id="GO:0009247">
    <property type="term" value="P:glycolipid biosynthetic process"/>
    <property type="evidence" value="ECO:0007669"/>
    <property type="project" value="UniProtKB-ARBA"/>
</dbReference>
<reference evidence="7" key="1">
    <citation type="submission" date="2020-12" db="EMBL/GenBank/DDBJ databases">
        <title>Bacterial taxonomy.</title>
        <authorList>
            <person name="Pan X."/>
        </authorList>
    </citation>
    <scope>NUCLEOTIDE SEQUENCE</scope>
    <source>
        <strain evidence="7">M0105</strain>
    </source>
</reference>
<keyword evidence="8" id="KW-1185">Reference proteome</keyword>
<comment type="caution">
    <text evidence="7">The sequence shown here is derived from an EMBL/GenBank/DDBJ whole genome shotgun (WGS) entry which is preliminary data.</text>
</comment>
<dbReference type="PANTHER" id="PTHR30606:SF9">
    <property type="entry name" value="LIPID A BIOSYNTHESIS LAUROYLTRANSFERASE"/>
    <property type="match status" value="1"/>
</dbReference>
<keyword evidence="3" id="KW-0997">Cell inner membrane</keyword>
<keyword evidence="6" id="KW-0012">Acyltransferase</keyword>
<evidence type="ECO:0000256" key="1">
    <source>
        <dbReference type="ARBA" id="ARBA00004533"/>
    </source>
</evidence>
<dbReference type="Pfam" id="PF03279">
    <property type="entry name" value="Lip_A_acyltrans"/>
    <property type="match status" value="1"/>
</dbReference>
<dbReference type="GO" id="GO:0016746">
    <property type="term" value="F:acyltransferase activity"/>
    <property type="evidence" value="ECO:0007669"/>
    <property type="project" value="UniProtKB-KW"/>
</dbReference>
<evidence type="ECO:0008006" key="9">
    <source>
        <dbReference type="Google" id="ProtNLM"/>
    </source>
</evidence>
<proteinExistence type="predicted"/>